<keyword evidence="2" id="KW-0813">Transport</keyword>
<organism evidence="9 10">
    <name type="scientific">Rubritalea spongiae</name>
    <dbReference type="NCBI Taxonomy" id="430797"/>
    <lineage>
        <taxon>Bacteria</taxon>
        <taxon>Pseudomonadati</taxon>
        <taxon>Verrucomicrobiota</taxon>
        <taxon>Verrucomicrobiia</taxon>
        <taxon>Verrucomicrobiales</taxon>
        <taxon>Rubritaleaceae</taxon>
        <taxon>Rubritalea</taxon>
    </lineage>
</organism>
<feature type="transmembrane region" description="Helical" evidence="7">
    <location>
        <begin position="147"/>
        <end position="174"/>
    </location>
</feature>
<feature type="transmembrane region" description="Helical" evidence="7">
    <location>
        <begin position="57"/>
        <end position="79"/>
    </location>
</feature>
<keyword evidence="10" id="KW-1185">Reference proteome</keyword>
<dbReference type="PANTHER" id="PTHR43652:SF2">
    <property type="entry name" value="BASIC AMINO ACID ANTIPORTER YFCC-RELATED"/>
    <property type="match status" value="1"/>
</dbReference>
<evidence type="ECO:0000259" key="8">
    <source>
        <dbReference type="PROSITE" id="PS51202"/>
    </source>
</evidence>
<evidence type="ECO:0000256" key="4">
    <source>
        <dbReference type="ARBA" id="ARBA00022737"/>
    </source>
</evidence>
<dbReference type="RefSeq" id="WP_377093531.1">
    <property type="nucleotide sequence ID" value="NZ_JBHSJM010000001.1"/>
</dbReference>
<sequence>MDFFENWQQVYLTVLMVVVFLAFVKEWLPAELVAIGGLLACVFSGVLSVTPGAENNALAVFAHPAPITVACMFILSAALDRTGVIESLGGWFENVAASSPLRMLVVMMVLVGCLSGFVNNTPVVVVFMPIVLGICRRKNYMASRFLIPLSYAAVAGGTVTIIGTSTNLVAAGIANKVMEPFTMFEITPLGVAFVVVTFLYMVTIGRKLLPDRTTLAALIDNETSREFITHAFVKDESPLAGKFFPDTELAGVRKARVIEVRRNGHRLREPLSKLCFEAGDEIVFKGSIEALMGIRENSDVDVRGEEALGLEDIRTESAVLMEGILGPESSLIGKNLKELNFRQRFGVLILAVHRKGQNLRERFEDERLVFGDTLLVQGPAEKMRQLFQQKDFINLSEPKHRVNRVQKAPYVLIALAAFILLGALGGNFGIPNLPTVLIALACAFGVLVTRCLDPSEAFQAIEWKVVFMICGMLGLGMAMSQSGLAENTAKAVVGMVDGLSFVDAGLKPFIMLAAFYLLSNVLTEMISNNAVAALLTPLAIFVGIQMGVDARPFVVAVMFGASASFSTPIGYQTNTFVYGAGGYKFGDFFKVGFPLNIILWLVASMLIPVIWPF</sequence>
<dbReference type="PANTHER" id="PTHR43652">
    <property type="entry name" value="BASIC AMINO ACID ANTIPORTER YFCC-RELATED"/>
    <property type="match status" value="1"/>
</dbReference>
<evidence type="ECO:0000256" key="7">
    <source>
        <dbReference type="SAM" id="Phobius"/>
    </source>
</evidence>
<feature type="transmembrane region" description="Helical" evidence="7">
    <location>
        <begin position="436"/>
        <end position="453"/>
    </location>
</feature>
<gene>
    <name evidence="9" type="ORF">ACFSQZ_14745</name>
</gene>
<feature type="transmembrane region" description="Helical" evidence="7">
    <location>
        <begin position="465"/>
        <end position="484"/>
    </location>
</feature>
<feature type="transmembrane region" description="Helical" evidence="7">
    <location>
        <begin position="408"/>
        <end position="430"/>
    </location>
</feature>
<evidence type="ECO:0000313" key="10">
    <source>
        <dbReference type="Proteomes" id="UP001597297"/>
    </source>
</evidence>
<reference evidence="10" key="1">
    <citation type="journal article" date="2019" name="Int. J. Syst. Evol. Microbiol.">
        <title>The Global Catalogue of Microorganisms (GCM) 10K type strain sequencing project: providing services to taxonomists for standard genome sequencing and annotation.</title>
        <authorList>
            <consortium name="The Broad Institute Genomics Platform"/>
            <consortium name="The Broad Institute Genome Sequencing Center for Infectious Disease"/>
            <person name="Wu L."/>
            <person name="Ma J."/>
        </authorList>
    </citation>
    <scope>NUCLEOTIDE SEQUENCE [LARGE SCALE GENOMIC DNA]</scope>
    <source>
        <strain evidence="10">JCM 16545</strain>
    </source>
</reference>
<dbReference type="Pfam" id="PF02080">
    <property type="entry name" value="TrkA_C"/>
    <property type="match status" value="1"/>
</dbReference>
<feature type="domain" description="RCK C-terminal" evidence="8">
    <location>
        <begin position="308"/>
        <end position="392"/>
    </location>
</feature>
<feature type="transmembrane region" description="Helical" evidence="7">
    <location>
        <begin position="31"/>
        <end position="51"/>
    </location>
</feature>
<dbReference type="Pfam" id="PF03600">
    <property type="entry name" value="CitMHS"/>
    <property type="match status" value="1"/>
</dbReference>
<name>A0ABW5EBF6_9BACT</name>
<dbReference type="Proteomes" id="UP001597297">
    <property type="component" value="Unassembled WGS sequence"/>
</dbReference>
<evidence type="ECO:0000313" key="9">
    <source>
        <dbReference type="EMBL" id="MFD2277724.1"/>
    </source>
</evidence>
<protein>
    <submittedName>
        <fullName evidence="9">SLC13 family permease</fullName>
    </submittedName>
</protein>
<evidence type="ECO:0000256" key="6">
    <source>
        <dbReference type="ARBA" id="ARBA00023136"/>
    </source>
</evidence>
<dbReference type="EMBL" id="JBHUJC010000043">
    <property type="protein sequence ID" value="MFD2277724.1"/>
    <property type="molecule type" value="Genomic_DNA"/>
</dbReference>
<keyword evidence="6 7" id="KW-0472">Membrane</keyword>
<evidence type="ECO:0000256" key="2">
    <source>
        <dbReference type="ARBA" id="ARBA00022448"/>
    </source>
</evidence>
<feature type="transmembrane region" description="Helical" evidence="7">
    <location>
        <begin position="530"/>
        <end position="547"/>
    </location>
</feature>
<proteinExistence type="predicted"/>
<keyword evidence="5 7" id="KW-1133">Transmembrane helix</keyword>
<evidence type="ECO:0000256" key="1">
    <source>
        <dbReference type="ARBA" id="ARBA00004141"/>
    </source>
</evidence>
<feature type="transmembrane region" description="Helical" evidence="7">
    <location>
        <begin position="553"/>
        <end position="571"/>
    </location>
</feature>
<dbReference type="Gene3D" id="3.30.70.1450">
    <property type="entry name" value="Regulator of K+ conductance, C-terminal domain"/>
    <property type="match status" value="2"/>
</dbReference>
<dbReference type="InterPro" id="IPR051679">
    <property type="entry name" value="DASS-Related_Transporters"/>
</dbReference>
<comment type="subcellular location">
    <subcellularLocation>
        <location evidence="1">Membrane</location>
        <topology evidence="1">Multi-pass membrane protein</topology>
    </subcellularLocation>
</comment>
<comment type="caution">
    <text evidence="9">The sequence shown here is derived from an EMBL/GenBank/DDBJ whole genome shotgun (WGS) entry which is preliminary data.</text>
</comment>
<evidence type="ECO:0000256" key="3">
    <source>
        <dbReference type="ARBA" id="ARBA00022692"/>
    </source>
</evidence>
<dbReference type="PROSITE" id="PS51202">
    <property type="entry name" value="RCK_C"/>
    <property type="match status" value="2"/>
</dbReference>
<feature type="transmembrane region" description="Helical" evidence="7">
    <location>
        <begin position="186"/>
        <end position="205"/>
    </location>
</feature>
<feature type="transmembrane region" description="Helical" evidence="7">
    <location>
        <begin position="504"/>
        <end position="523"/>
    </location>
</feature>
<keyword evidence="3 7" id="KW-0812">Transmembrane</keyword>
<keyword evidence="4" id="KW-0677">Repeat</keyword>
<accession>A0ABW5EBF6</accession>
<feature type="transmembrane region" description="Helical" evidence="7">
    <location>
        <begin position="6"/>
        <end position="24"/>
    </location>
</feature>
<dbReference type="InterPro" id="IPR006037">
    <property type="entry name" value="RCK_C"/>
</dbReference>
<dbReference type="InterPro" id="IPR036721">
    <property type="entry name" value="RCK_C_sf"/>
</dbReference>
<dbReference type="SUPFAM" id="SSF116726">
    <property type="entry name" value="TrkA C-terminal domain-like"/>
    <property type="match status" value="2"/>
</dbReference>
<dbReference type="InterPro" id="IPR004680">
    <property type="entry name" value="Cit_transptr-like_dom"/>
</dbReference>
<feature type="domain" description="RCK C-terminal" evidence="8">
    <location>
        <begin position="216"/>
        <end position="300"/>
    </location>
</feature>
<feature type="transmembrane region" description="Helical" evidence="7">
    <location>
        <begin position="591"/>
        <end position="611"/>
    </location>
</feature>
<evidence type="ECO:0000256" key="5">
    <source>
        <dbReference type="ARBA" id="ARBA00022989"/>
    </source>
</evidence>